<dbReference type="GO" id="GO:0016651">
    <property type="term" value="F:oxidoreductase activity, acting on NAD(P)H"/>
    <property type="evidence" value="ECO:0007669"/>
    <property type="project" value="InterPro"/>
</dbReference>
<dbReference type="InParanoid" id="A0A0C3D8W2"/>
<dbReference type="STRING" id="913774.A0A0C3D8W2"/>
<reference evidence="6" key="2">
    <citation type="submission" date="2015-01" db="EMBL/GenBank/DDBJ databases">
        <title>Evolutionary Origins and Diversification of the Mycorrhizal Mutualists.</title>
        <authorList>
            <consortium name="DOE Joint Genome Institute"/>
            <consortium name="Mycorrhizal Genomics Consortium"/>
            <person name="Kohler A."/>
            <person name="Kuo A."/>
            <person name="Nagy L.G."/>
            <person name="Floudas D."/>
            <person name="Copeland A."/>
            <person name="Barry K.W."/>
            <person name="Cichocki N."/>
            <person name="Veneault-Fourrey C."/>
            <person name="LaButti K."/>
            <person name="Lindquist E.A."/>
            <person name="Lipzen A."/>
            <person name="Lundell T."/>
            <person name="Morin E."/>
            <person name="Murat C."/>
            <person name="Riley R."/>
            <person name="Ohm R."/>
            <person name="Sun H."/>
            <person name="Tunlid A."/>
            <person name="Henrissat B."/>
            <person name="Grigoriev I.V."/>
            <person name="Hibbett D.S."/>
            <person name="Martin F."/>
        </authorList>
    </citation>
    <scope>NUCLEOTIDE SEQUENCE [LARGE SCALE GENOMIC DNA]</scope>
    <source>
        <strain evidence="6">Zn</strain>
    </source>
</reference>
<evidence type="ECO:0000259" key="4">
    <source>
        <dbReference type="Pfam" id="PF08240"/>
    </source>
</evidence>
<feature type="domain" description="Alcohol dehydrogenase-like N-terminal" evidence="4">
    <location>
        <begin position="97"/>
        <end position="174"/>
    </location>
</feature>
<dbReference type="InterPro" id="IPR047122">
    <property type="entry name" value="Trans-enoyl_RdTase-like"/>
</dbReference>
<dbReference type="EMBL" id="KN832870">
    <property type="protein sequence ID" value="KIN07764.1"/>
    <property type="molecule type" value="Genomic_DNA"/>
</dbReference>
<evidence type="ECO:0000256" key="1">
    <source>
        <dbReference type="ARBA" id="ARBA00008072"/>
    </source>
</evidence>
<dbReference type="AlphaFoldDB" id="A0A0C3D8W2"/>
<feature type="region of interest" description="Disordered" evidence="3">
    <location>
        <begin position="1"/>
        <end position="30"/>
    </location>
</feature>
<protein>
    <recommendedName>
        <fullName evidence="4">Alcohol dehydrogenase-like N-terminal domain-containing protein</fullName>
    </recommendedName>
</protein>
<sequence>MVTREGKASQSIQELLTPPETPSTPHSDSKLVHIWPEPETEPEEISIEHQDKYASKFPSDTACNNFNVTHQEVLLLYGPKQKYIYSREHPIPNLQNDREMLIAVHAVGLNPIDWKAPDFGFGLPALPCISGRDFAGKVVMTARKDSRFKVGDLVMAVSTDYRDSRKAAYQQYSVVSDFNACRIPDNIATTEAAPLGVAFVAAALALGICFGVDFTSTSSRASGPDLLHMVRSLSRESLPKDIIAECFDGITEDERPEPGEWIAIWGGSSATGRCAVQLAKLAGFKVIAIIDVARSGERMLDYGADLLVDRIDTERAISIVQGVTKGRLRFGFNAHGRETAKLLTKAMHGKDGKRAHLVGLTGLPKEAIDGIVYHSVPIKCFHEAPQVGEALMIWLEQLLEQNVLSTLDIEVAPGGLEGINAALDRLRDGLIDAKTHRV</sequence>
<dbReference type="PANTHER" id="PTHR45348:SF2">
    <property type="entry name" value="ZINC-TYPE ALCOHOL DEHYDROGENASE-LIKE PROTEIN C2E1P3.01"/>
    <property type="match status" value="1"/>
</dbReference>
<evidence type="ECO:0000313" key="5">
    <source>
        <dbReference type="EMBL" id="KIN07764.1"/>
    </source>
</evidence>
<organism evidence="5 6">
    <name type="scientific">Oidiodendron maius (strain Zn)</name>
    <dbReference type="NCBI Taxonomy" id="913774"/>
    <lineage>
        <taxon>Eukaryota</taxon>
        <taxon>Fungi</taxon>
        <taxon>Dikarya</taxon>
        <taxon>Ascomycota</taxon>
        <taxon>Pezizomycotina</taxon>
        <taxon>Leotiomycetes</taxon>
        <taxon>Leotiomycetes incertae sedis</taxon>
        <taxon>Myxotrichaceae</taxon>
        <taxon>Oidiodendron</taxon>
    </lineage>
</organism>
<keyword evidence="6" id="KW-1185">Reference proteome</keyword>
<evidence type="ECO:0000313" key="6">
    <source>
        <dbReference type="Proteomes" id="UP000054321"/>
    </source>
</evidence>
<accession>A0A0C3D8W2</accession>
<evidence type="ECO:0000256" key="3">
    <source>
        <dbReference type="SAM" id="MobiDB-lite"/>
    </source>
</evidence>
<dbReference type="HOGENOM" id="CLU_026673_16_2_1"/>
<dbReference type="InterPro" id="IPR011032">
    <property type="entry name" value="GroES-like_sf"/>
</dbReference>
<dbReference type="InterPro" id="IPR013154">
    <property type="entry name" value="ADH-like_N"/>
</dbReference>
<dbReference type="Gene3D" id="3.40.50.720">
    <property type="entry name" value="NAD(P)-binding Rossmann-like Domain"/>
    <property type="match status" value="1"/>
</dbReference>
<name>A0A0C3D8W2_OIDMZ</name>
<dbReference type="Pfam" id="PF08240">
    <property type="entry name" value="ADH_N"/>
    <property type="match status" value="1"/>
</dbReference>
<dbReference type="Gene3D" id="3.90.180.10">
    <property type="entry name" value="Medium-chain alcohol dehydrogenases, catalytic domain"/>
    <property type="match status" value="1"/>
</dbReference>
<gene>
    <name evidence="5" type="ORF">OIDMADRAFT_37163</name>
</gene>
<dbReference type="InterPro" id="IPR036291">
    <property type="entry name" value="NAD(P)-bd_dom_sf"/>
</dbReference>
<dbReference type="PANTHER" id="PTHR45348">
    <property type="entry name" value="HYPOTHETICAL OXIDOREDUCTASE (EUROFUNG)"/>
    <property type="match status" value="1"/>
</dbReference>
<dbReference type="Proteomes" id="UP000054321">
    <property type="component" value="Unassembled WGS sequence"/>
</dbReference>
<comment type="similarity">
    <text evidence="1">Belongs to the zinc-containing alcohol dehydrogenase family.</text>
</comment>
<dbReference type="OrthoDB" id="10257049at2759"/>
<reference evidence="5 6" key="1">
    <citation type="submission" date="2014-04" db="EMBL/GenBank/DDBJ databases">
        <authorList>
            <consortium name="DOE Joint Genome Institute"/>
            <person name="Kuo A."/>
            <person name="Martino E."/>
            <person name="Perotto S."/>
            <person name="Kohler A."/>
            <person name="Nagy L.G."/>
            <person name="Floudas D."/>
            <person name="Copeland A."/>
            <person name="Barry K.W."/>
            <person name="Cichocki N."/>
            <person name="Veneault-Fourrey C."/>
            <person name="LaButti K."/>
            <person name="Lindquist E.A."/>
            <person name="Lipzen A."/>
            <person name="Lundell T."/>
            <person name="Morin E."/>
            <person name="Murat C."/>
            <person name="Sun H."/>
            <person name="Tunlid A."/>
            <person name="Henrissat B."/>
            <person name="Grigoriev I.V."/>
            <person name="Hibbett D.S."/>
            <person name="Martin F."/>
            <person name="Nordberg H.P."/>
            <person name="Cantor M.N."/>
            <person name="Hua S.X."/>
        </authorList>
    </citation>
    <scope>NUCLEOTIDE SEQUENCE [LARGE SCALE GENOMIC DNA]</scope>
    <source>
        <strain evidence="5 6">Zn</strain>
    </source>
</reference>
<proteinExistence type="inferred from homology"/>
<keyword evidence="2" id="KW-0560">Oxidoreductase</keyword>
<dbReference type="SUPFAM" id="SSF50129">
    <property type="entry name" value="GroES-like"/>
    <property type="match status" value="1"/>
</dbReference>
<evidence type="ECO:0000256" key="2">
    <source>
        <dbReference type="ARBA" id="ARBA00023002"/>
    </source>
</evidence>
<dbReference type="CDD" id="cd08249">
    <property type="entry name" value="enoyl_reductase_like"/>
    <property type="match status" value="1"/>
</dbReference>
<dbReference type="SUPFAM" id="SSF51735">
    <property type="entry name" value="NAD(P)-binding Rossmann-fold domains"/>
    <property type="match status" value="1"/>
</dbReference>